<comment type="similarity">
    <text evidence="1">Belongs to the peptidase S1C family.</text>
</comment>
<dbReference type="PRINTS" id="PR00834">
    <property type="entry name" value="PROTEASES2C"/>
</dbReference>
<dbReference type="PROSITE" id="PS50106">
    <property type="entry name" value="PDZ"/>
    <property type="match status" value="1"/>
</dbReference>
<dbReference type="OrthoDB" id="4217619at2759"/>
<evidence type="ECO:0000313" key="6">
    <source>
        <dbReference type="EMBL" id="CAE0686646.1"/>
    </source>
</evidence>
<dbReference type="Pfam" id="PF17820">
    <property type="entry name" value="PDZ_6"/>
    <property type="match status" value="1"/>
</dbReference>
<feature type="domain" description="PDZ" evidence="4">
    <location>
        <begin position="286"/>
        <end position="358"/>
    </location>
</feature>
<evidence type="ECO:0000313" key="8">
    <source>
        <dbReference type="Proteomes" id="UP000789595"/>
    </source>
</evidence>
<gene>
    <name evidence="5" type="ORF">PCAL00307_LOCUS2079</name>
    <name evidence="6" type="ORF">PCAL00307_LOCUS2080</name>
    <name evidence="7" type="ORF">PECAL_5P28900</name>
</gene>
<dbReference type="SMART" id="SM00228">
    <property type="entry name" value="PDZ"/>
    <property type="match status" value="1"/>
</dbReference>
<dbReference type="SUPFAM" id="SSF50494">
    <property type="entry name" value="Trypsin-like serine proteases"/>
    <property type="match status" value="1"/>
</dbReference>
<name>A0A6S8RVM3_9STRA</name>
<dbReference type="SUPFAM" id="SSF50156">
    <property type="entry name" value="PDZ domain-like"/>
    <property type="match status" value="1"/>
</dbReference>
<dbReference type="Pfam" id="PF13365">
    <property type="entry name" value="Trypsin_2"/>
    <property type="match status" value="1"/>
</dbReference>
<accession>A0A6S8RVM3</accession>
<reference evidence="6" key="1">
    <citation type="submission" date="2021-01" db="EMBL/GenBank/DDBJ databases">
        <authorList>
            <person name="Corre E."/>
            <person name="Pelletier E."/>
            <person name="Niang G."/>
            <person name="Scheremetjew M."/>
            <person name="Finn R."/>
            <person name="Kale V."/>
            <person name="Holt S."/>
            <person name="Cochrane G."/>
            <person name="Meng A."/>
            <person name="Brown T."/>
            <person name="Cohen L."/>
        </authorList>
    </citation>
    <scope>NUCLEOTIDE SEQUENCE</scope>
    <source>
        <strain evidence="6">CCMP1756</strain>
    </source>
</reference>
<dbReference type="PANTHER" id="PTHR22939">
    <property type="entry name" value="SERINE PROTEASE FAMILY S1C HTRA-RELATED"/>
    <property type="match status" value="1"/>
</dbReference>
<reference evidence="7" key="2">
    <citation type="submission" date="2021-11" db="EMBL/GenBank/DDBJ databases">
        <authorList>
            <consortium name="Genoscope - CEA"/>
            <person name="William W."/>
        </authorList>
    </citation>
    <scope>NUCLEOTIDE SEQUENCE</scope>
</reference>
<dbReference type="EMBL" id="HBIW01002464">
    <property type="protein sequence ID" value="CAE0686645.1"/>
    <property type="molecule type" value="Transcribed_RNA"/>
</dbReference>
<evidence type="ECO:0000313" key="7">
    <source>
        <dbReference type="EMBL" id="CAH0378376.1"/>
    </source>
</evidence>
<dbReference type="GO" id="GO:0004252">
    <property type="term" value="F:serine-type endopeptidase activity"/>
    <property type="evidence" value="ECO:0007669"/>
    <property type="project" value="InterPro"/>
</dbReference>
<dbReference type="Gene3D" id="2.30.42.10">
    <property type="match status" value="1"/>
</dbReference>
<dbReference type="PANTHER" id="PTHR22939:SF125">
    <property type="entry name" value="PROTEASE DO-LIKE 14-RELATED"/>
    <property type="match status" value="1"/>
</dbReference>
<evidence type="ECO:0000256" key="2">
    <source>
        <dbReference type="ARBA" id="ARBA00022670"/>
    </source>
</evidence>
<organism evidence="6">
    <name type="scientific">Pelagomonas calceolata</name>
    <dbReference type="NCBI Taxonomy" id="35677"/>
    <lineage>
        <taxon>Eukaryota</taxon>
        <taxon>Sar</taxon>
        <taxon>Stramenopiles</taxon>
        <taxon>Ochrophyta</taxon>
        <taxon>Pelagophyceae</taxon>
        <taxon>Pelagomonadales</taxon>
        <taxon>Pelagomonadaceae</taxon>
        <taxon>Pelagomonas</taxon>
    </lineage>
</organism>
<dbReference type="Gene3D" id="2.40.10.120">
    <property type="match status" value="1"/>
</dbReference>
<dbReference type="InterPro" id="IPR001478">
    <property type="entry name" value="PDZ"/>
</dbReference>
<evidence type="ECO:0000313" key="5">
    <source>
        <dbReference type="EMBL" id="CAE0686645.1"/>
    </source>
</evidence>
<evidence type="ECO:0000256" key="1">
    <source>
        <dbReference type="ARBA" id="ARBA00010541"/>
    </source>
</evidence>
<dbReference type="InterPro" id="IPR009003">
    <property type="entry name" value="Peptidase_S1_PA"/>
</dbReference>
<dbReference type="GO" id="GO:0006508">
    <property type="term" value="P:proteolysis"/>
    <property type="evidence" value="ECO:0007669"/>
    <property type="project" value="UniProtKB-KW"/>
</dbReference>
<evidence type="ECO:0000259" key="4">
    <source>
        <dbReference type="PROSITE" id="PS50106"/>
    </source>
</evidence>
<dbReference type="EMBL" id="HBIW01002465">
    <property type="protein sequence ID" value="CAE0686646.1"/>
    <property type="molecule type" value="Transcribed_RNA"/>
</dbReference>
<dbReference type="InterPro" id="IPR036034">
    <property type="entry name" value="PDZ_sf"/>
</dbReference>
<dbReference type="InterPro" id="IPR001940">
    <property type="entry name" value="Peptidase_S1C"/>
</dbReference>
<keyword evidence="8" id="KW-1185">Reference proteome</keyword>
<dbReference type="EMBL" id="CAKKNE010000005">
    <property type="protein sequence ID" value="CAH0378376.1"/>
    <property type="molecule type" value="Genomic_DNA"/>
</dbReference>
<dbReference type="AlphaFoldDB" id="A0A6S8RVM3"/>
<keyword evidence="3" id="KW-0378">Hydrolase</keyword>
<proteinExistence type="inferred from homology"/>
<keyword evidence="2" id="KW-0645">Protease</keyword>
<sequence length="390" mass="40083">MLLQRSLRAALRQAPRACRRAISSAPKAAAAAKAPAFAFGMGASVAGTGASVAATQTSVGLPPAVALALGLSGAAVATATNCDGDYLRRNFVADAAAKALPAVVNLTSDVQKGWVRGMSAGSGFIVRADGLVVTNAHVVQHARGGKVVVTLADGRKLRGRVLALDAASDLAVVQCEVPKHTQSLPVAELGSSAALRPGDFVVALGSPLNLSNSVTSGIVSNVHRHGSELGNVQSRAEYLQTDAAINQGNSGGPLVDLDGKVVGINTMKAAAADGISFAIPIDVAWAVVRQLLQHGAVKRPYVGIQMRALPLKGGVEVVQVAPDSPAERAGLRAGDRLVAMRGERIRDVADVLARLALRADVLDVTVARPDVDGSYRNATLVEARVVPEER</sequence>
<protein>
    <recommendedName>
        <fullName evidence="4">PDZ domain-containing protein</fullName>
    </recommendedName>
</protein>
<evidence type="ECO:0000256" key="3">
    <source>
        <dbReference type="ARBA" id="ARBA00022801"/>
    </source>
</evidence>
<dbReference type="Proteomes" id="UP000789595">
    <property type="component" value="Unassembled WGS sequence"/>
</dbReference>
<dbReference type="InterPro" id="IPR041489">
    <property type="entry name" value="PDZ_6"/>
</dbReference>